<evidence type="ECO:0000256" key="6">
    <source>
        <dbReference type="ARBA" id="ARBA00023128"/>
    </source>
</evidence>
<dbReference type="GO" id="GO:0016491">
    <property type="term" value="F:oxidoreductase activity"/>
    <property type="evidence" value="ECO:0007669"/>
    <property type="project" value="UniProtKB-KW"/>
</dbReference>
<dbReference type="VEuPathDB" id="FungiDB:P175DRAFT_0503681"/>
<dbReference type="InterPro" id="IPR012882">
    <property type="entry name" value="Fmp46"/>
</dbReference>
<keyword evidence="5" id="KW-0560">Oxidoreductase</keyword>
<keyword evidence="6" id="KW-0496">Mitochondrion</keyword>
<dbReference type="EMBL" id="MSFN02000007">
    <property type="protein sequence ID" value="PTU18864.1"/>
    <property type="molecule type" value="Genomic_DNA"/>
</dbReference>
<reference evidence="7 8" key="1">
    <citation type="journal article" date="2018" name="Proc. Natl. Acad. Sci. U.S.A.">
        <title>Linking secondary metabolites to gene clusters through genome sequencing of six diverse Aspergillus species.</title>
        <authorList>
            <person name="Kaerboelling I."/>
            <person name="Vesth T.C."/>
            <person name="Frisvad J.C."/>
            <person name="Nybo J.L."/>
            <person name="Theobald S."/>
            <person name="Kuo A."/>
            <person name="Bowyer P."/>
            <person name="Matsuda Y."/>
            <person name="Mondo S."/>
            <person name="Lyhne E.K."/>
            <person name="Kogle M.E."/>
            <person name="Clum A."/>
            <person name="Lipzen A."/>
            <person name="Salamov A."/>
            <person name="Ngan C.Y."/>
            <person name="Daum C."/>
            <person name="Chiniquy J."/>
            <person name="Barry K."/>
            <person name="LaButti K."/>
            <person name="Haridas S."/>
            <person name="Simmons B.A."/>
            <person name="Magnuson J.K."/>
            <person name="Mortensen U.H."/>
            <person name="Larsen T.O."/>
            <person name="Grigoriev I.V."/>
            <person name="Baker S.E."/>
            <person name="Andersen M.R."/>
        </authorList>
    </citation>
    <scope>NUCLEOTIDE SEQUENCE [LARGE SCALE GENOMIC DNA]</scope>
    <source>
        <strain evidence="7 8">IBT 24754</strain>
    </source>
</reference>
<dbReference type="OrthoDB" id="59229at2759"/>
<evidence type="ECO:0000256" key="2">
    <source>
        <dbReference type="ARBA" id="ARBA00004173"/>
    </source>
</evidence>
<comment type="function">
    <text evidence="1">Putative mitochondrial redox protein which could be involved in the reduction of small toxic molecules.</text>
</comment>
<dbReference type="Proteomes" id="UP000244073">
    <property type="component" value="Unassembled WGS sequence"/>
</dbReference>
<dbReference type="SUPFAM" id="SSF52833">
    <property type="entry name" value="Thioredoxin-like"/>
    <property type="match status" value="1"/>
</dbReference>
<evidence type="ECO:0000256" key="5">
    <source>
        <dbReference type="ARBA" id="ARBA00023002"/>
    </source>
</evidence>
<dbReference type="PANTHER" id="PTHR28071:SF1">
    <property type="entry name" value="REDOX PROTEIN FMP46, MITOCHONDRIAL-RELATED"/>
    <property type="match status" value="1"/>
</dbReference>
<sequence length="148" mass="15705">MVFRFPKTLDPITLFHTPSSTPSTRAYNILKAASAAAAAADSPAPGERGEFQLEITTAAPTPDQLRSILDFVNVAGNLATGGDAGGAGGKYEVGRIVSGARDAEDALRRFKEDAGRFVRPITVDWTNGQAVVGDNESEILKMVRRANE</sequence>
<protein>
    <recommendedName>
        <fullName evidence="9">Thioredoxin-like protein</fullName>
    </recommendedName>
</protein>
<evidence type="ECO:0000256" key="4">
    <source>
        <dbReference type="ARBA" id="ARBA00022946"/>
    </source>
</evidence>
<dbReference type="AlphaFoldDB" id="A0A2T5LRE8"/>
<dbReference type="GO" id="GO:0005739">
    <property type="term" value="C:mitochondrion"/>
    <property type="evidence" value="ECO:0007669"/>
    <property type="project" value="UniProtKB-SubCell"/>
</dbReference>
<evidence type="ECO:0000256" key="1">
    <source>
        <dbReference type="ARBA" id="ARBA00002963"/>
    </source>
</evidence>
<proteinExistence type="inferred from homology"/>
<comment type="caution">
    <text evidence="7">The sequence shown here is derived from an EMBL/GenBank/DDBJ whole genome shotgun (WGS) entry which is preliminary data.</text>
</comment>
<dbReference type="InterPro" id="IPR036249">
    <property type="entry name" value="Thioredoxin-like_sf"/>
</dbReference>
<evidence type="ECO:0000256" key="3">
    <source>
        <dbReference type="ARBA" id="ARBA00009734"/>
    </source>
</evidence>
<evidence type="ECO:0000313" key="8">
    <source>
        <dbReference type="Proteomes" id="UP000244073"/>
    </source>
</evidence>
<dbReference type="GeneID" id="63814567"/>
<keyword evidence="4" id="KW-0809">Transit peptide</keyword>
<dbReference type="PANTHER" id="PTHR28071">
    <property type="entry name" value="REDOX PROTEIN FMP46, MITOCHONDRIAL-RELATED"/>
    <property type="match status" value="1"/>
</dbReference>
<comment type="subcellular location">
    <subcellularLocation>
        <location evidence="2">Mitochondrion</location>
    </subcellularLocation>
</comment>
<dbReference type="RefSeq" id="XP_040750256.1">
    <property type="nucleotide sequence ID" value="XM_040897685.1"/>
</dbReference>
<dbReference type="Pfam" id="PF07955">
    <property type="entry name" value="DUF1687"/>
    <property type="match status" value="1"/>
</dbReference>
<name>A0A2T5LRE8_9EURO</name>
<gene>
    <name evidence="7" type="ORF">P175DRAFT_0503681</name>
</gene>
<dbReference type="Gene3D" id="3.40.30.10">
    <property type="entry name" value="Glutaredoxin"/>
    <property type="match status" value="1"/>
</dbReference>
<accession>A0A2T5LRE8</accession>
<comment type="similarity">
    <text evidence="3">Belongs to the FMP46 family.</text>
</comment>
<evidence type="ECO:0000313" key="7">
    <source>
        <dbReference type="EMBL" id="PTU18864.1"/>
    </source>
</evidence>
<organism evidence="7 8">
    <name type="scientific">Aspergillus ochraceoroseus IBT 24754</name>
    <dbReference type="NCBI Taxonomy" id="1392256"/>
    <lineage>
        <taxon>Eukaryota</taxon>
        <taxon>Fungi</taxon>
        <taxon>Dikarya</taxon>
        <taxon>Ascomycota</taxon>
        <taxon>Pezizomycotina</taxon>
        <taxon>Eurotiomycetes</taxon>
        <taxon>Eurotiomycetidae</taxon>
        <taxon>Eurotiales</taxon>
        <taxon>Aspergillaceae</taxon>
        <taxon>Aspergillus</taxon>
        <taxon>Aspergillus subgen. Nidulantes</taxon>
    </lineage>
</organism>
<evidence type="ECO:0008006" key="9">
    <source>
        <dbReference type="Google" id="ProtNLM"/>
    </source>
</evidence>